<evidence type="ECO:0000313" key="2">
    <source>
        <dbReference type="Proteomes" id="UP000283095"/>
    </source>
</evidence>
<name>A0A3T0KYA1_9BACI</name>
<gene>
    <name evidence="1" type="ORF">BAOM_4742</name>
</gene>
<dbReference type="KEGG" id="pasa:BAOM_4742"/>
<dbReference type="Proteomes" id="UP000283095">
    <property type="component" value="Chromosome"/>
</dbReference>
<dbReference type="AlphaFoldDB" id="A0A3T0KYA1"/>
<accession>A0A3T0KYA1</accession>
<protein>
    <recommendedName>
        <fullName evidence="3">Bacterial Ig domain-containing protein</fullName>
    </recommendedName>
</protein>
<evidence type="ECO:0000313" key="1">
    <source>
        <dbReference type="EMBL" id="AZV45320.1"/>
    </source>
</evidence>
<organism evidence="1 2">
    <name type="scientific">Peribacillus asahii</name>
    <dbReference type="NCBI Taxonomy" id="228899"/>
    <lineage>
        <taxon>Bacteria</taxon>
        <taxon>Bacillati</taxon>
        <taxon>Bacillota</taxon>
        <taxon>Bacilli</taxon>
        <taxon>Bacillales</taxon>
        <taxon>Bacillaceae</taxon>
        <taxon>Peribacillus</taxon>
    </lineage>
</organism>
<reference evidence="1 2" key="1">
    <citation type="submission" date="2018-01" db="EMBL/GenBank/DDBJ databases">
        <title>Bacillus asahii Genome sequencing and assembly.</title>
        <authorList>
            <person name="Jiang H."/>
            <person name="Feng Y."/>
            <person name="Zhao F."/>
            <person name="Lin X."/>
        </authorList>
    </citation>
    <scope>NUCLEOTIDE SEQUENCE [LARGE SCALE GENOMIC DNA]</scope>
    <source>
        <strain evidence="1 2">OM18</strain>
    </source>
</reference>
<sequence length="48" mass="5558">MTQPNVSVEVLDFKNKVIAKGISDSKGKYKIKMKKQKKNSYLKLKEKD</sequence>
<proteinExistence type="predicted"/>
<evidence type="ECO:0008006" key="3">
    <source>
        <dbReference type="Google" id="ProtNLM"/>
    </source>
</evidence>
<dbReference type="EMBL" id="CP026095">
    <property type="protein sequence ID" value="AZV45320.1"/>
    <property type="molecule type" value="Genomic_DNA"/>
</dbReference>